<proteinExistence type="predicted"/>
<reference evidence="4" key="1">
    <citation type="submission" date="2018-07" db="EMBL/GenBank/DDBJ databases">
        <title>Annotation of Aphanomyces astaci genome assembly.</title>
        <authorList>
            <person name="Studholme D.J."/>
        </authorList>
    </citation>
    <scope>NUCLEOTIDE SEQUENCE [LARGE SCALE GENOMIC DNA]</scope>
    <source>
        <strain evidence="4">Pc</strain>
    </source>
</reference>
<dbReference type="InterPro" id="IPR013083">
    <property type="entry name" value="Znf_RING/FYVE/PHD"/>
</dbReference>
<organism evidence="4 5">
    <name type="scientific">Aphanomyces astaci</name>
    <name type="common">Crayfish plague agent</name>
    <dbReference type="NCBI Taxonomy" id="112090"/>
    <lineage>
        <taxon>Eukaryota</taxon>
        <taxon>Sar</taxon>
        <taxon>Stramenopiles</taxon>
        <taxon>Oomycota</taxon>
        <taxon>Saprolegniomycetes</taxon>
        <taxon>Saprolegniales</taxon>
        <taxon>Verrucalvaceae</taxon>
        <taxon>Aphanomyces</taxon>
    </lineage>
</organism>
<dbReference type="GO" id="GO:0004842">
    <property type="term" value="F:ubiquitin-protein transferase activity"/>
    <property type="evidence" value="ECO:0007669"/>
    <property type="project" value="InterPro"/>
</dbReference>
<dbReference type="PROSITE" id="PS50089">
    <property type="entry name" value="ZF_RING_2"/>
    <property type="match status" value="1"/>
</dbReference>
<accession>A0A425D150</accession>
<evidence type="ECO:0000256" key="1">
    <source>
        <dbReference type="PROSITE-ProRule" id="PRU00175"/>
    </source>
</evidence>
<dbReference type="PANTHER" id="PTHR11685">
    <property type="entry name" value="RBR FAMILY RING FINGER AND IBR DOMAIN-CONTAINING"/>
    <property type="match status" value="1"/>
</dbReference>
<evidence type="ECO:0000313" key="5">
    <source>
        <dbReference type="Proteomes" id="UP000284702"/>
    </source>
</evidence>
<dbReference type="GO" id="GO:0008270">
    <property type="term" value="F:zinc ion binding"/>
    <property type="evidence" value="ECO:0007669"/>
    <property type="project" value="UniProtKB-KW"/>
</dbReference>
<dbReference type="Gene3D" id="3.30.40.10">
    <property type="entry name" value="Zinc/RING finger domain, C3HC4 (zinc finger)"/>
    <property type="match status" value="1"/>
</dbReference>
<dbReference type="InterPro" id="IPR001841">
    <property type="entry name" value="Znf_RING"/>
</dbReference>
<dbReference type="EMBL" id="MZMZ02003048">
    <property type="protein sequence ID" value="RQM23042.1"/>
    <property type="molecule type" value="Genomic_DNA"/>
</dbReference>
<name>A0A425D150_APHAT</name>
<evidence type="ECO:0000259" key="3">
    <source>
        <dbReference type="PROSITE" id="PS50089"/>
    </source>
</evidence>
<keyword evidence="1" id="KW-0862">Zinc</keyword>
<dbReference type="AlphaFoldDB" id="A0A425D150"/>
<feature type="signal peptide" evidence="2">
    <location>
        <begin position="1"/>
        <end position="26"/>
    </location>
</feature>
<feature type="chain" id="PRO_5019474798" description="RING-type domain-containing protein" evidence="2">
    <location>
        <begin position="27"/>
        <end position="493"/>
    </location>
</feature>
<keyword evidence="5" id="KW-1185">Reference proteome</keyword>
<protein>
    <recommendedName>
        <fullName evidence="3">RING-type domain-containing protein</fullName>
    </recommendedName>
</protein>
<dbReference type="GO" id="GO:0016567">
    <property type="term" value="P:protein ubiquitination"/>
    <property type="evidence" value="ECO:0007669"/>
    <property type="project" value="InterPro"/>
</dbReference>
<dbReference type="InterPro" id="IPR031127">
    <property type="entry name" value="E3_UB_ligase_RBR"/>
</dbReference>
<evidence type="ECO:0000256" key="2">
    <source>
        <dbReference type="SAM" id="SignalP"/>
    </source>
</evidence>
<comment type="caution">
    <text evidence="4">The sequence shown here is derived from an EMBL/GenBank/DDBJ whole genome shotgun (WGS) entry which is preliminary data.</text>
</comment>
<gene>
    <name evidence="4" type="ORF">B5M09_003437</name>
</gene>
<keyword evidence="1" id="KW-0479">Metal-binding</keyword>
<feature type="domain" description="RING-type" evidence="3">
    <location>
        <begin position="52"/>
        <end position="104"/>
    </location>
</feature>
<keyword evidence="1" id="KW-0863">Zinc-finger</keyword>
<dbReference type="VEuPathDB" id="FungiDB:H257_07935"/>
<dbReference type="Proteomes" id="UP000284702">
    <property type="component" value="Unassembled WGS sequence"/>
</dbReference>
<keyword evidence="2" id="KW-0732">Signal</keyword>
<sequence>MTVAGLYLLAKVLPLLSILLVQRKMAVQSVASPVELRDEAAQGASCVTTSTCQICLEASDTVVLALCGPTCPAIVCSTCIQEYLEVQQKSLPAGVLSTVACPICLIPVAFERWRSVGSSEACIHTVDNIQLQLAASCDVLCPSCHAINNVLPPCKYQSGYDDSLRFDQREALAQFCRYELTISELWPNIQSASHDQLLQYISHRVQDVERRASLFLRMMRSHPFITSTCCNARLCFTCKTREHHDGVSCEATMMLNDMGQCPNCQITLVKGDGCDYVYCFCKFGFSWSWGLMWFKFSQAPITAKARLRQVFVRYLYRRRFQRQVLVSMVLRIQVTKYRRLYVAICAFLRMRRWRRRLYAVILDCVATVTLIEIQSHRKPFLCVCEYLRRQMWRRRLVTNVLTSPAFHDAIGERRNAHCINIMTTQSHAIRGPMERLKTKMIDGLYRRRMDAVMVAITTKASWIAYWATVTEEDQVALDDDMHSYLDIMGDFDI</sequence>
<evidence type="ECO:0000313" key="4">
    <source>
        <dbReference type="EMBL" id="RQM23042.1"/>
    </source>
</evidence>